<evidence type="ECO:0000313" key="2">
    <source>
        <dbReference type="EMBL" id="WZN45907.1"/>
    </source>
</evidence>
<dbReference type="RefSeq" id="WP_341840648.1">
    <property type="nucleotide sequence ID" value="NZ_CP149792.1"/>
</dbReference>
<dbReference type="Proteomes" id="UP001449657">
    <property type="component" value="Chromosome"/>
</dbReference>
<dbReference type="EMBL" id="CP150096">
    <property type="protein sequence ID" value="WZN45907.1"/>
    <property type="molecule type" value="Genomic_DNA"/>
</dbReference>
<dbReference type="SUPFAM" id="SSF52129">
    <property type="entry name" value="Caspase-like"/>
    <property type="match status" value="1"/>
</dbReference>
<dbReference type="Gene3D" id="3.40.50.1460">
    <property type="match status" value="1"/>
</dbReference>
<dbReference type="InterPro" id="IPR011600">
    <property type="entry name" value="Pept_C14_caspase"/>
</dbReference>
<feature type="domain" description="Peptidase C14 caspase" evidence="1">
    <location>
        <begin position="2"/>
        <end position="230"/>
    </location>
</feature>
<evidence type="ECO:0000259" key="1">
    <source>
        <dbReference type="Pfam" id="PF00656"/>
    </source>
</evidence>
<dbReference type="Pfam" id="PF00656">
    <property type="entry name" value="Peptidase_C14"/>
    <property type="match status" value="1"/>
</dbReference>
<keyword evidence="3" id="KW-1185">Reference proteome</keyword>
<dbReference type="InterPro" id="IPR029030">
    <property type="entry name" value="Caspase-like_dom_sf"/>
</dbReference>
<reference evidence="2 3" key="1">
    <citation type="submission" date="2024-03" db="EMBL/GenBank/DDBJ databases">
        <title>Chitinophaga caseinilytica sp. nov., a casein hydrolysing bacterium isolated from forest soil.</title>
        <authorList>
            <person name="Lee D.S."/>
            <person name="Han D.M."/>
            <person name="Baek J.H."/>
            <person name="Choi D.G."/>
            <person name="Jeon J.H."/>
            <person name="Jeon C.O."/>
        </authorList>
    </citation>
    <scope>NUCLEOTIDE SEQUENCE [LARGE SCALE GENOMIC DNA]</scope>
    <source>
        <strain evidence="2 3">KACC 19118</strain>
    </source>
</reference>
<sequence>MKPLTTPVKDAARLVELLLDRYTFERPEHPPAALDGMPGVIPYNTTEVKCLYNDRATRREIGEHLKALSKVVTADDHLLIYFAGHGDNIPGVDVGNIMPYEADVSFADTWYGFNDLFQRFGNYIGQQKIRNLLLILDCCCGGAVLGGASVSHPTMHYSRYAATAAANLELAMDAAFDGSPFTSVLCNLLTRNTAPEFYLNEKELRTEVKHLIERWANENGVAGFTQTPQYRPLNECGKSEFAFRRKYPDVPPVEVLTEIFIKHLNFETQKEELRRQYRKGNRKDLIVITTICDNLNVQRMQGKVLLEKLKMAMYFNFRDFVQISVEPDKLDNDIWKTLAANTGLQQDGNLKRLCAQHICGRLLRTATGPHRPLLLYLGCSFQSAERSREMIAFCRQLQEELEQAKSEVQGNIAFNSLIVIIADTRAGTEKFFKPEDFLESLGTDRHVIVASAVEELEENLVSEWHELMCGTIHTENFRMLDISQYFITGTCRIEDFVHGVSDKLGINRDELASKLWH</sequence>
<name>A0ABZ2Z3K8_9BACT</name>
<gene>
    <name evidence="2" type="ORF">WJU22_23705</name>
</gene>
<evidence type="ECO:0000313" key="3">
    <source>
        <dbReference type="Proteomes" id="UP001449657"/>
    </source>
</evidence>
<protein>
    <submittedName>
        <fullName evidence="2">Caspase family protein</fullName>
    </submittedName>
</protein>
<organism evidence="2 3">
    <name type="scientific">Chitinophaga caseinilytica</name>
    <dbReference type="NCBI Taxonomy" id="2267521"/>
    <lineage>
        <taxon>Bacteria</taxon>
        <taxon>Pseudomonadati</taxon>
        <taxon>Bacteroidota</taxon>
        <taxon>Chitinophagia</taxon>
        <taxon>Chitinophagales</taxon>
        <taxon>Chitinophagaceae</taxon>
        <taxon>Chitinophaga</taxon>
    </lineage>
</organism>
<accession>A0ABZ2Z3K8</accession>
<proteinExistence type="predicted"/>